<name>M3TEN9_GORML</name>
<gene>
    <name evidence="1" type="ORF">GM1_013_00140</name>
</gene>
<keyword evidence="2" id="KW-1185">Reference proteome</keyword>
<comment type="caution">
    <text evidence="1">The sequence shown here is derived from an EMBL/GenBank/DDBJ whole genome shotgun (WGS) entry which is preliminary data.</text>
</comment>
<protein>
    <submittedName>
        <fullName evidence="1">Uncharacterized protein</fullName>
    </submittedName>
</protein>
<dbReference type="EMBL" id="BAOP01000013">
    <property type="protein sequence ID" value="GAC79881.1"/>
    <property type="molecule type" value="Genomic_DNA"/>
</dbReference>
<proteinExistence type="predicted"/>
<evidence type="ECO:0000313" key="2">
    <source>
        <dbReference type="Proteomes" id="UP000035009"/>
    </source>
</evidence>
<accession>M3TEN9</accession>
<dbReference type="AlphaFoldDB" id="M3TEN9"/>
<sequence length="76" mass="8102">MAENACGCCFSDEATASDPGRTGDENTVVSAEKAPNQMQIRVTTDEWSRYMAGARQPHEPVPVVVTVEACGREDGA</sequence>
<evidence type="ECO:0000313" key="1">
    <source>
        <dbReference type="EMBL" id="GAC79881.1"/>
    </source>
</evidence>
<reference evidence="1 2" key="1">
    <citation type="submission" date="2013-02" db="EMBL/GenBank/DDBJ databases">
        <title>Whole genome shotgun sequence of Gordonia malaquae NBRC 108250.</title>
        <authorList>
            <person name="Yoshida I."/>
            <person name="Hosoyama A."/>
            <person name="Tsuchikane K."/>
            <person name="Ando Y."/>
            <person name="Baba S."/>
            <person name="Ohji S."/>
            <person name="Hamada M."/>
            <person name="Tamura T."/>
            <person name="Yamazoe A."/>
            <person name="Yamazaki S."/>
            <person name="Fujita N."/>
        </authorList>
    </citation>
    <scope>NUCLEOTIDE SEQUENCE [LARGE SCALE GENOMIC DNA]</scope>
    <source>
        <strain evidence="1 2">NBRC 108250</strain>
    </source>
</reference>
<dbReference type="Proteomes" id="UP000035009">
    <property type="component" value="Unassembled WGS sequence"/>
</dbReference>
<organism evidence="1 2">
    <name type="scientific">Gordonia malaquae NBRC 108250</name>
    <dbReference type="NCBI Taxonomy" id="1223542"/>
    <lineage>
        <taxon>Bacteria</taxon>
        <taxon>Bacillati</taxon>
        <taxon>Actinomycetota</taxon>
        <taxon>Actinomycetes</taxon>
        <taxon>Mycobacteriales</taxon>
        <taxon>Gordoniaceae</taxon>
        <taxon>Gordonia</taxon>
    </lineage>
</organism>